<feature type="compositionally biased region" description="Gly residues" evidence="1">
    <location>
        <begin position="502"/>
        <end position="535"/>
    </location>
</feature>
<evidence type="ECO:0008006" key="4">
    <source>
        <dbReference type="Google" id="ProtNLM"/>
    </source>
</evidence>
<comment type="caution">
    <text evidence="2">The sequence shown here is derived from an EMBL/GenBank/DDBJ whole genome shotgun (WGS) entry which is preliminary data.</text>
</comment>
<dbReference type="Proteomes" id="UP000473014">
    <property type="component" value="Unassembled WGS sequence"/>
</dbReference>
<dbReference type="CDD" id="cd06577">
    <property type="entry name" value="PASTA_pknB"/>
    <property type="match status" value="1"/>
</dbReference>
<dbReference type="RefSeq" id="WP_155071441.1">
    <property type="nucleotide sequence ID" value="NZ_WIXO01000001.1"/>
</dbReference>
<dbReference type="InterPro" id="IPR005543">
    <property type="entry name" value="PASTA_dom"/>
</dbReference>
<feature type="region of interest" description="Disordered" evidence="1">
    <location>
        <begin position="446"/>
        <end position="555"/>
    </location>
</feature>
<evidence type="ECO:0000256" key="1">
    <source>
        <dbReference type="SAM" id="MobiDB-lite"/>
    </source>
</evidence>
<proteinExistence type="predicted"/>
<accession>A0A6G2BE43</accession>
<dbReference type="OrthoDB" id="4339058at2"/>
<dbReference type="Gene3D" id="3.30.10.20">
    <property type="match status" value="1"/>
</dbReference>
<reference evidence="2 3" key="1">
    <citation type="submission" date="2019-11" db="EMBL/GenBank/DDBJ databases">
        <authorList>
            <person name="Yuan L."/>
        </authorList>
    </citation>
    <scope>NUCLEOTIDE SEQUENCE [LARGE SCALE GENOMIC DNA]</scope>
    <source>
        <strain evidence="2 3">TRM43335</strain>
    </source>
</reference>
<sequence>MSETAAQRLLRRDSRTAKVAAHESVALPTSGAEALLRALRSGEAVLALYHQGMTGHAALTADALILLGGISASRVTRVPKPLAILRPAHGIRDSVDVSVEGRRVGLWGSELDKEGDLLLRAGELVPDPLAEDPRTAAAAAGESALPTDGQKKALLEALGPDEAVRSFYHDGWNCAALTENGLVLLRGITRPVAVRVPGPLWILRRAHGASGTVEVLVHGRPHKLRGSKLDPKGKLLEAAGEPLPPDSPLRLGRGTRSSAWVGRHPVLVCTVVFAVFLAGLGAVADQGPGPGEKEGAEAVVARGQAEPTGTLTVPSYRGVPLTTAAARAHRHAWRTVSAADASSARRPVKITETGWRVCFQRPSHGETVHPSGMALTLYAVPEREECPRWPGGSSRVVMPDLVGERFGDASQVLGDLDLGRPLPLHAHTGKRLDGESRDPADWRVCRQRPEPDTEVSTTTGVDLWLIGPGNPCAEPSPTPTPKPEPKPKPKPEPRPRPSYGITTGGSTSGGSTGGGSSSGTGSTGGGSFGGSGGSTGARFGQYCSPVGATATTVDGRPAKCFMGKDGRARWGYGSG</sequence>
<organism evidence="2 3">
    <name type="scientific">Streptomyces taklimakanensis</name>
    <dbReference type="NCBI Taxonomy" id="2569853"/>
    <lineage>
        <taxon>Bacteria</taxon>
        <taxon>Bacillati</taxon>
        <taxon>Actinomycetota</taxon>
        <taxon>Actinomycetes</taxon>
        <taxon>Kitasatosporales</taxon>
        <taxon>Streptomycetaceae</taxon>
        <taxon>Streptomyces</taxon>
    </lineage>
</organism>
<protein>
    <recommendedName>
        <fullName evidence="4">PASTA domain-containing protein</fullName>
    </recommendedName>
</protein>
<evidence type="ECO:0000313" key="3">
    <source>
        <dbReference type="Proteomes" id="UP000473014"/>
    </source>
</evidence>
<dbReference type="EMBL" id="WIXO01000001">
    <property type="protein sequence ID" value="MTE20333.1"/>
    <property type="molecule type" value="Genomic_DNA"/>
</dbReference>
<evidence type="ECO:0000313" key="2">
    <source>
        <dbReference type="EMBL" id="MTE20333.1"/>
    </source>
</evidence>
<gene>
    <name evidence="2" type="ORF">F0L17_14695</name>
</gene>
<feature type="compositionally biased region" description="Basic and acidic residues" evidence="1">
    <location>
        <begin position="483"/>
        <end position="495"/>
    </location>
</feature>
<keyword evidence="3" id="KW-1185">Reference proteome</keyword>
<name>A0A6G2BE43_9ACTN</name>
<dbReference type="AlphaFoldDB" id="A0A6G2BE43"/>